<dbReference type="GO" id="GO:0005524">
    <property type="term" value="F:ATP binding"/>
    <property type="evidence" value="ECO:0007669"/>
    <property type="project" value="UniProtKB-KW"/>
</dbReference>
<keyword evidence="7" id="KW-0067">ATP-binding</keyword>
<evidence type="ECO:0000256" key="6">
    <source>
        <dbReference type="ARBA" id="ARBA00022837"/>
    </source>
</evidence>
<evidence type="ECO:0000256" key="7">
    <source>
        <dbReference type="ARBA" id="ARBA00022840"/>
    </source>
</evidence>
<evidence type="ECO:0000256" key="8">
    <source>
        <dbReference type="ARBA" id="ARBA00024334"/>
    </source>
</evidence>
<evidence type="ECO:0000256" key="1">
    <source>
        <dbReference type="ARBA" id="ARBA00001946"/>
    </source>
</evidence>
<sequence>MGDSLSEKLSIKYLSEPLICKITKNLLEALAYSHSRDVVHKNINPDNILFDSKSTNAIVKLNNFGLDSEMEKQRSNIGTLQYLAPEVFKESYDDPASDMWSVGVLVYLMIIGKLPFISRNEEELSKKIAIGLLMPEDIIQLYTLEVKDFIKKLLVFDSTKRMTAIEALGHQWFSKFKEGDEPILLNEQEIKFIRDFYRRPKLEKAIFSFVTSQASSIDEEKEYMKLFKFFDTDKNGSISKQELIDGIKKIGFSNNKKIEKILNSIKIDEDCLIDFSEFLASISDWKSERNIKKIENVFLLCEENGKGYLSIKNIKVRIPGIPDAEWDRFFEKFDENKDNIISIDEFKQCFLNR</sequence>
<dbReference type="SUPFAM" id="SSF47473">
    <property type="entry name" value="EF-hand"/>
    <property type="match status" value="1"/>
</dbReference>
<dbReference type="PROSITE" id="PS00018">
    <property type="entry name" value="EF_HAND_1"/>
    <property type="match status" value="2"/>
</dbReference>
<comment type="caution">
    <text evidence="11">The sequence shown here is derived from an EMBL/GenBank/DDBJ whole genome shotgun (WGS) entry which is preliminary data.</text>
</comment>
<reference evidence="11" key="1">
    <citation type="submission" date="2021-09" db="EMBL/GenBank/DDBJ databases">
        <authorList>
            <consortium name="AG Swart"/>
            <person name="Singh M."/>
            <person name="Singh A."/>
            <person name="Seah K."/>
            <person name="Emmerich C."/>
        </authorList>
    </citation>
    <scope>NUCLEOTIDE SEQUENCE</scope>
    <source>
        <strain evidence="11">ATCC30299</strain>
    </source>
</reference>
<evidence type="ECO:0000259" key="10">
    <source>
        <dbReference type="PROSITE" id="PS50222"/>
    </source>
</evidence>
<dbReference type="Proteomes" id="UP001162131">
    <property type="component" value="Unassembled WGS sequence"/>
</dbReference>
<dbReference type="InterPro" id="IPR050205">
    <property type="entry name" value="CDPK_Ser/Thr_kinases"/>
</dbReference>
<dbReference type="Pfam" id="PF13405">
    <property type="entry name" value="EF-hand_6"/>
    <property type="match status" value="1"/>
</dbReference>
<organism evidence="11 12">
    <name type="scientific">Blepharisma stoltei</name>
    <dbReference type="NCBI Taxonomy" id="1481888"/>
    <lineage>
        <taxon>Eukaryota</taxon>
        <taxon>Sar</taxon>
        <taxon>Alveolata</taxon>
        <taxon>Ciliophora</taxon>
        <taxon>Postciliodesmatophora</taxon>
        <taxon>Heterotrichea</taxon>
        <taxon>Heterotrichida</taxon>
        <taxon>Blepharismidae</taxon>
        <taxon>Blepharisma</taxon>
    </lineage>
</organism>
<evidence type="ECO:0000256" key="3">
    <source>
        <dbReference type="ARBA" id="ARBA00022679"/>
    </source>
</evidence>
<comment type="similarity">
    <text evidence="8">Belongs to the protein kinase superfamily. Ser/Thr protein kinase family. CDPK subfamily.</text>
</comment>
<keyword evidence="4" id="KW-0547">Nucleotide-binding</keyword>
<gene>
    <name evidence="11" type="ORF">BSTOLATCC_MIC48088</name>
</gene>
<evidence type="ECO:0000256" key="2">
    <source>
        <dbReference type="ARBA" id="ARBA00022527"/>
    </source>
</evidence>
<keyword evidence="12" id="KW-1185">Reference proteome</keyword>
<dbReference type="GO" id="GO:0005509">
    <property type="term" value="F:calcium ion binding"/>
    <property type="evidence" value="ECO:0007669"/>
    <property type="project" value="InterPro"/>
</dbReference>
<keyword evidence="3" id="KW-0808">Transferase</keyword>
<dbReference type="SUPFAM" id="SSF56112">
    <property type="entry name" value="Protein kinase-like (PK-like)"/>
    <property type="match status" value="1"/>
</dbReference>
<dbReference type="InterPro" id="IPR002048">
    <property type="entry name" value="EF_hand_dom"/>
</dbReference>
<dbReference type="Pfam" id="PF13202">
    <property type="entry name" value="EF-hand_5"/>
    <property type="match status" value="1"/>
</dbReference>
<proteinExistence type="inferred from homology"/>
<dbReference type="SMART" id="SM00220">
    <property type="entry name" value="S_TKc"/>
    <property type="match status" value="1"/>
</dbReference>
<evidence type="ECO:0000313" key="11">
    <source>
        <dbReference type="EMBL" id="CAG9329262.1"/>
    </source>
</evidence>
<dbReference type="PROSITE" id="PS50011">
    <property type="entry name" value="PROTEIN_KINASE_DOM"/>
    <property type="match status" value="1"/>
</dbReference>
<evidence type="ECO:0000313" key="12">
    <source>
        <dbReference type="Proteomes" id="UP001162131"/>
    </source>
</evidence>
<feature type="domain" description="Protein kinase" evidence="9">
    <location>
        <begin position="1"/>
        <end position="173"/>
    </location>
</feature>
<dbReference type="InterPro" id="IPR011009">
    <property type="entry name" value="Kinase-like_dom_sf"/>
</dbReference>
<dbReference type="SMART" id="SM00054">
    <property type="entry name" value="EFh"/>
    <property type="match status" value="2"/>
</dbReference>
<evidence type="ECO:0000259" key="9">
    <source>
        <dbReference type="PROSITE" id="PS50011"/>
    </source>
</evidence>
<dbReference type="InterPro" id="IPR000719">
    <property type="entry name" value="Prot_kinase_dom"/>
</dbReference>
<dbReference type="InterPro" id="IPR018247">
    <property type="entry name" value="EF_Hand_1_Ca_BS"/>
</dbReference>
<keyword evidence="6" id="KW-0106">Calcium</keyword>
<dbReference type="PROSITE" id="PS50222">
    <property type="entry name" value="EF_HAND_2"/>
    <property type="match status" value="2"/>
</dbReference>
<keyword evidence="5" id="KW-0418">Kinase</keyword>
<dbReference type="GO" id="GO:0004674">
    <property type="term" value="F:protein serine/threonine kinase activity"/>
    <property type="evidence" value="ECO:0007669"/>
    <property type="project" value="UniProtKB-KW"/>
</dbReference>
<dbReference type="EMBL" id="CAJZBQ010000047">
    <property type="protein sequence ID" value="CAG9329262.1"/>
    <property type="molecule type" value="Genomic_DNA"/>
</dbReference>
<feature type="domain" description="EF-hand" evidence="10">
    <location>
        <begin position="218"/>
        <end position="253"/>
    </location>
</feature>
<protein>
    <recommendedName>
        <fullName evidence="13">Calcium-dependent protein kinase</fullName>
    </recommendedName>
</protein>
<comment type="cofactor">
    <cofactor evidence="1">
        <name>Mg(2+)</name>
        <dbReference type="ChEBI" id="CHEBI:18420"/>
    </cofactor>
</comment>
<dbReference type="Pfam" id="PF00069">
    <property type="entry name" value="Pkinase"/>
    <property type="match status" value="1"/>
</dbReference>
<name>A0AAU9K0T7_9CILI</name>
<keyword evidence="2" id="KW-0723">Serine/threonine-protein kinase</keyword>
<dbReference type="Gene3D" id="1.10.238.10">
    <property type="entry name" value="EF-hand"/>
    <property type="match status" value="1"/>
</dbReference>
<feature type="domain" description="EF-hand" evidence="10">
    <location>
        <begin position="321"/>
        <end position="353"/>
    </location>
</feature>
<accession>A0AAU9K0T7</accession>
<dbReference type="PANTHER" id="PTHR24349">
    <property type="entry name" value="SERINE/THREONINE-PROTEIN KINASE"/>
    <property type="match status" value="1"/>
</dbReference>
<evidence type="ECO:0000256" key="5">
    <source>
        <dbReference type="ARBA" id="ARBA00022777"/>
    </source>
</evidence>
<dbReference type="InterPro" id="IPR011992">
    <property type="entry name" value="EF-hand-dom_pair"/>
</dbReference>
<evidence type="ECO:0000256" key="4">
    <source>
        <dbReference type="ARBA" id="ARBA00022741"/>
    </source>
</evidence>
<dbReference type="AlphaFoldDB" id="A0AAU9K0T7"/>
<dbReference type="Gene3D" id="1.10.510.10">
    <property type="entry name" value="Transferase(Phosphotransferase) domain 1"/>
    <property type="match status" value="1"/>
</dbReference>
<dbReference type="CDD" id="cd00051">
    <property type="entry name" value="EFh"/>
    <property type="match status" value="1"/>
</dbReference>
<evidence type="ECO:0008006" key="13">
    <source>
        <dbReference type="Google" id="ProtNLM"/>
    </source>
</evidence>